<evidence type="ECO:0000259" key="6">
    <source>
        <dbReference type="PROSITE" id="PS51910"/>
    </source>
</evidence>
<feature type="disulfide bond" evidence="3">
    <location>
        <begin position="336"/>
        <end position="350"/>
    </location>
</feature>
<dbReference type="SUPFAM" id="SSF57016">
    <property type="entry name" value="Plant lectins/antimicrobial peptides"/>
    <property type="match status" value="1"/>
</dbReference>
<dbReference type="AlphaFoldDB" id="A0A4Z1PNN3"/>
<dbReference type="GO" id="GO:0008061">
    <property type="term" value="F:chitin binding"/>
    <property type="evidence" value="ECO:0007669"/>
    <property type="project" value="UniProtKB-UniRule"/>
</dbReference>
<feature type="disulfide bond" evidence="3">
    <location>
        <begin position="331"/>
        <end position="343"/>
    </location>
</feature>
<dbReference type="STRING" id="86259.A0A4Z1PNN3"/>
<dbReference type="SMART" id="SM00270">
    <property type="entry name" value="ChtBD1"/>
    <property type="match status" value="1"/>
</dbReference>
<sequence>MKLSSILTLMSAGLAAAVSCEKRHKTVGRNVMYYDQYHTNLTALTPEIASGITHVILAFIPSANFTVTNTSAFTPFESVAKARTRFDKSTKILIAIGGWGDTEGFSAGAKTPESRALFARNVKKMLIETGANGADVDWEYPGGNGANYKTNPNSNKTDEITTYPLLLSEIRAAIGPDYLLTAAVPGLARDMIAYTAATGPSIWKSLDFVNLMSYDLMNRRDTVMKHHTDIAGSIQSVDLYTAIGLAPSKINLGIAFYAKWFAAAANGTCDAAYPIGCKTAVLEDPVTGEDTGISGAVTFEASNYVIVDETKLANSTDGSCGANVGLTGARCPTGNCCSQYGFCGTTPTFCSLSCQAPYGTCSGATYGESFHKAMAPGASKTDTKLGGEYYYDAEAKIFWTWDTAPLIARKFKEIVKPKGLGGVMAWSLAEDAYDWSRVKAMKEGVKKYF</sequence>
<dbReference type="GO" id="GO:0005576">
    <property type="term" value="C:extracellular region"/>
    <property type="evidence" value="ECO:0007669"/>
    <property type="project" value="TreeGrafter"/>
</dbReference>
<feature type="domain" description="GH18" evidence="6">
    <location>
        <begin position="28"/>
        <end position="448"/>
    </location>
</feature>
<dbReference type="CDD" id="cd00598">
    <property type="entry name" value="GH18_chitinase-like"/>
    <property type="match status" value="1"/>
</dbReference>
<dbReference type="InterPro" id="IPR018371">
    <property type="entry name" value="Chitin-binding_1_CS"/>
</dbReference>
<keyword evidence="4" id="KW-0732">Signal</keyword>
<gene>
    <name evidence="7" type="ORF">E6O75_ATG02627</name>
</gene>
<dbReference type="EMBL" id="SNSC02000005">
    <property type="protein sequence ID" value="TID24262.1"/>
    <property type="molecule type" value="Genomic_DNA"/>
</dbReference>
<reference evidence="7 8" key="1">
    <citation type="submission" date="2019-04" db="EMBL/GenBank/DDBJ databases">
        <title>High contiguity whole genome sequence and gene annotation resource for two Venturia nashicola isolates.</title>
        <authorList>
            <person name="Prokchorchik M."/>
            <person name="Won K."/>
            <person name="Lee Y."/>
            <person name="Choi E.D."/>
            <person name="Segonzac C."/>
            <person name="Sohn K.H."/>
        </authorList>
    </citation>
    <scope>NUCLEOTIDE SEQUENCE [LARGE SCALE GENOMIC DNA]</scope>
    <source>
        <strain evidence="7 8">PRI2</strain>
    </source>
</reference>
<evidence type="ECO:0000313" key="7">
    <source>
        <dbReference type="EMBL" id="TID24262.1"/>
    </source>
</evidence>
<keyword evidence="3" id="KW-1015">Disulfide bond</keyword>
<dbReference type="EC" id="3.2.1.14" evidence="1"/>
<keyword evidence="2 3" id="KW-0147">Chitin-binding</keyword>
<comment type="caution">
    <text evidence="7">The sequence shown here is derived from an EMBL/GenBank/DDBJ whole genome shotgun (WGS) entry which is preliminary data.</text>
</comment>
<evidence type="ECO:0000313" key="8">
    <source>
        <dbReference type="Proteomes" id="UP000298493"/>
    </source>
</evidence>
<dbReference type="SMART" id="SM00636">
    <property type="entry name" value="Glyco_18"/>
    <property type="match status" value="1"/>
</dbReference>
<feature type="signal peptide" evidence="4">
    <location>
        <begin position="1"/>
        <end position="17"/>
    </location>
</feature>
<comment type="caution">
    <text evidence="3">Lacks conserved residue(s) required for the propagation of feature annotation.</text>
</comment>
<dbReference type="InterPro" id="IPR001002">
    <property type="entry name" value="Chitin-bd_1"/>
</dbReference>
<feature type="domain" description="Chitin-binding type-1" evidence="5">
    <location>
        <begin position="317"/>
        <end position="363"/>
    </location>
</feature>
<dbReference type="InterPro" id="IPR001223">
    <property type="entry name" value="Glyco_hydro18_cat"/>
</dbReference>
<name>A0A4Z1PNN3_9PEZI</name>
<dbReference type="SUPFAM" id="SSF51445">
    <property type="entry name" value="(Trans)glycosidases"/>
    <property type="match status" value="1"/>
</dbReference>
<dbReference type="GO" id="GO:0006032">
    <property type="term" value="P:chitin catabolic process"/>
    <property type="evidence" value="ECO:0007669"/>
    <property type="project" value="TreeGrafter"/>
</dbReference>
<dbReference type="Gene3D" id="3.30.60.10">
    <property type="entry name" value="Endochitinase-like"/>
    <property type="match status" value="1"/>
</dbReference>
<evidence type="ECO:0000256" key="3">
    <source>
        <dbReference type="PROSITE-ProRule" id="PRU00261"/>
    </source>
</evidence>
<dbReference type="PANTHER" id="PTHR11177">
    <property type="entry name" value="CHITINASE"/>
    <property type="match status" value="1"/>
</dbReference>
<dbReference type="GO" id="GO:0005975">
    <property type="term" value="P:carbohydrate metabolic process"/>
    <property type="evidence" value="ECO:0007669"/>
    <property type="project" value="InterPro"/>
</dbReference>
<dbReference type="Gene3D" id="3.20.20.80">
    <property type="entry name" value="Glycosidases"/>
    <property type="match status" value="2"/>
</dbReference>
<dbReference type="CDD" id="cd00035">
    <property type="entry name" value="ChtBD1"/>
    <property type="match status" value="1"/>
</dbReference>
<keyword evidence="8" id="KW-1185">Reference proteome</keyword>
<dbReference type="PANTHER" id="PTHR11177:SF337">
    <property type="entry name" value="CHITINASE"/>
    <property type="match status" value="1"/>
</dbReference>
<dbReference type="InterPro" id="IPR011583">
    <property type="entry name" value="Chitinase_II/V-like_cat"/>
</dbReference>
<dbReference type="PROSITE" id="PS51910">
    <property type="entry name" value="GH18_2"/>
    <property type="match status" value="1"/>
</dbReference>
<dbReference type="PROSITE" id="PS51257">
    <property type="entry name" value="PROKAR_LIPOPROTEIN"/>
    <property type="match status" value="1"/>
</dbReference>
<dbReference type="InterPro" id="IPR017853">
    <property type="entry name" value="GH"/>
</dbReference>
<dbReference type="InterPro" id="IPR050314">
    <property type="entry name" value="Glycosyl_Hydrlase_18"/>
</dbReference>
<accession>A0A4Z1PNN3</accession>
<dbReference type="Pfam" id="PF00187">
    <property type="entry name" value="Chitin_bind_1"/>
    <property type="match status" value="1"/>
</dbReference>
<dbReference type="Pfam" id="PF00704">
    <property type="entry name" value="Glyco_hydro_18"/>
    <property type="match status" value="1"/>
</dbReference>
<dbReference type="FunFam" id="3.20.20.80:FF:000159">
    <property type="entry name" value="Class V chitinase, putative"/>
    <property type="match status" value="1"/>
</dbReference>
<dbReference type="PROSITE" id="PS50941">
    <property type="entry name" value="CHIT_BIND_I_2"/>
    <property type="match status" value="1"/>
</dbReference>
<evidence type="ECO:0000256" key="1">
    <source>
        <dbReference type="ARBA" id="ARBA00012729"/>
    </source>
</evidence>
<proteinExistence type="predicted"/>
<evidence type="ECO:0000256" key="2">
    <source>
        <dbReference type="ARBA" id="ARBA00022669"/>
    </source>
</evidence>
<evidence type="ECO:0000256" key="4">
    <source>
        <dbReference type="SAM" id="SignalP"/>
    </source>
</evidence>
<protein>
    <recommendedName>
        <fullName evidence="1">chitinase</fullName>
        <ecNumber evidence="1">3.2.1.14</ecNumber>
    </recommendedName>
</protein>
<organism evidence="7 8">
    <name type="scientific">Venturia nashicola</name>
    <dbReference type="NCBI Taxonomy" id="86259"/>
    <lineage>
        <taxon>Eukaryota</taxon>
        <taxon>Fungi</taxon>
        <taxon>Dikarya</taxon>
        <taxon>Ascomycota</taxon>
        <taxon>Pezizomycotina</taxon>
        <taxon>Dothideomycetes</taxon>
        <taxon>Pleosporomycetidae</taxon>
        <taxon>Venturiales</taxon>
        <taxon>Venturiaceae</taxon>
        <taxon>Venturia</taxon>
    </lineage>
</organism>
<dbReference type="InterPro" id="IPR036861">
    <property type="entry name" value="Endochitinase-like_sf"/>
</dbReference>
<evidence type="ECO:0000259" key="5">
    <source>
        <dbReference type="PROSITE" id="PS50941"/>
    </source>
</evidence>
<dbReference type="PROSITE" id="PS00026">
    <property type="entry name" value="CHIT_BIND_I_1"/>
    <property type="match status" value="1"/>
</dbReference>
<dbReference type="Proteomes" id="UP000298493">
    <property type="component" value="Unassembled WGS sequence"/>
</dbReference>
<feature type="chain" id="PRO_5021461119" description="chitinase" evidence="4">
    <location>
        <begin position="18"/>
        <end position="449"/>
    </location>
</feature>
<dbReference type="GO" id="GO:0008843">
    <property type="term" value="F:endochitinase activity"/>
    <property type="evidence" value="ECO:0007669"/>
    <property type="project" value="UniProtKB-EC"/>
</dbReference>